<organism evidence="13 14">
    <name type="scientific">Panicum miliaceum</name>
    <name type="common">Proso millet</name>
    <name type="synonym">Broomcorn millet</name>
    <dbReference type="NCBI Taxonomy" id="4540"/>
    <lineage>
        <taxon>Eukaryota</taxon>
        <taxon>Viridiplantae</taxon>
        <taxon>Streptophyta</taxon>
        <taxon>Embryophyta</taxon>
        <taxon>Tracheophyta</taxon>
        <taxon>Spermatophyta</taxon>
        <taxon>Magnoliopsida</taxon>
        <taxon>Liliopsida</taxon>
        <taxon>Poales</taxon>
        <taxon>Poaceae</taxon>
        <taxon>PACMAD clade</taxon>
        <taxon>Panicoideae</taxon>
        <taxon>Panicodae</taxon>
        <taxon>Paniceae</taxon>
        <taxon>Panicinae</taxon>
        <taxon>Panicum</taxon>
        <taxon>Panicum sect. Panicum</taxon>
    </lineage>
</organism>
<dbReference type="EMBL" id="PQIB02000005">
    <property type="protein sequence ID" value="RLN16879.1"/>
    <property type="molecule type" value="Genomic_DNA"/>
</dbReference>
<dbReference type="InterPro" id="IPR002401">
    <property type="entry name" value="Cyt_P450_E_grp-I"/>
</dbReference>
<evidence type="ECO:0000256" key="7">
    <source>
        <dbReference type="ARBA" id="ARBA00022989"/>
    </source>
</evidence>
<dbReference type="Pfam" id="PF00067">
    <property type="entry name" value="p450"/>
    <property type="match status" value="1"/>
</dbReference>
<comment type="similarity">
    <text evidence="3">Belongs to the cytochrome P450 family.</text>
</comment>
<keyword evidence="7" id="KW-1133">Transmembrane helix</keyword>
<feature type="binding site" description="axial binding residue" evidence="12">
    <location>
        <position position="90"/>
    </location>
    <ligand>
        <name>heme</name>
        <dbReference type="ChEBI" id="CHEBI:30413"/>
    </ligand>
    <ligandPart>
        <name>Fe</name>
        <dbReference type="ChEBI" id="CHEBI:18248"/>
    </ligandPart>
</feature>
<dbReference type="GO" id="GO:0016705">
    <property type="term" value="F:oxidoreductase activity, acting on paired donors, with incorporation or reduction of molecular oxygen"/>
    <property type="evidence" value="ECO:0007669"/>
    <property type="project" value="InterPro"/>
</dbReference>
<keyword evidence="9 12" id="KW-0408">Iron</keyword>
<dbReference type="InterPro" id="IPR001128">
    <property type="entry name" value="Cyt_P450"/>
</dbReference>
<evidence type="ECO:0000256" key="4">
    <source>
        <dbReference type="ARBA" id="ARBA00022617"/>
    </source>
</evidence>
<dbReference type="GO" id="GO:0020037">
    <property type="term" value="F:heme binding"/>
    <property type="evidence" value="ECO:0007669"/>
    <property type="project" value="InterPro"/>
</dbReference>
<dbReference type="PANTHER" id="PTHR47953:SF19">
    <property type="entry name" value="OS06G0641600 PROTEIN"/>
    <property type="match status" value="1"/>
</dbReference>
<reference evidence="14" key="1">
    <citation type="journal article" date="2019" name="Nat. Commun.">
        <title>The genome of broomcorn millet.</title>
        <authorList>
            <person name="Zou C."/>
            <person name="Miki D."/>
            <person name="Li D."/>
            <person name="Tang Q."/>
            <person name="Xiao L."/>
            <person name="Rajput S."/>
            <person name="Deng P."/>
            <person name="Jia W."/>
            <person name="Huang R."/>
            <person name="Zhang M."/>
            <person name="Sun Y."/>
            <person name="Hu J."/>
            <person name="Fu X."/>
            <person name="Schnable P.S."/>
            <person name="Li F."/>
            <person name="Zhang H."/>
            <person name="Feng B."/>
            <person name="Zhu X."/>
            <person name="Liu R."/>
            <person name="Schnable J.C."/>
            <person name="Zhu J.-K."/>
            <person name="Zhang H."/>
        </authorList>
    </citation>
    <scope>NUCLEOTIDE SEQUENCE [LARGE SCALE GENOMIC DNA]</scope>
</reference>
<dbReference type="PANTHER" id="PTHR47953">
    <property type="entry name" value="OS08G0105600 PROTEIN"/>
    <property type="match status" value="1"/>
</dbReference>
<dbReference type="SUPFAM" id="SSF48264">
    <property type="entry name" value="Cytochrome P450"/>
    <property type="match status" value="1"/>
</dbReference>
<dbReference type="PRINTS" id="PR00463">
    <property type="entry name" value="EP450I"/>
</dbReference>
<comment type="cofactor">
    <cofactor evidence="1 12">
        <name>heme</name>
        <dbReference type="ChEBI" id="CHEBI:30413"/>
    </cofactor>
</comment>
<dbReference type="GO" id="GO:0004497">
    <property type="term" value="F:monooxygenase activity"/>
    <property type="evidence" value="ECO:0007669"/>
    <property type="project" value="UniProtKB-KW"/>
</dbReference>
<dbReference type="OrthoDB" id="677066at2759"/>
<keyword evidence="6 12" id="KW-0479">Metal-binding</keyword>
<keyword evidence="5" id="KW-0812">Transmembrane</keyword>
<keyword evidence="10" id="KW-0503">Monooxygenase</keyword>
<keyword evidence="8" id="KW-0560">Oxidoreductase</keyword>
<dbReference type="InterPro" id="IPR052306">
    <property type="entry name" value="CYP450_71D"/>
</dbReference>
<dbReference type="AlphaFoldDB" id="A0A3L6S8J4"/>
<keyword evidence="11" id="KW-0472">Membrane</keyword>
<evidence type="ECO:0000256" key="12">
    <source>
        <dbReference type="PIRSR" id="PIRSR602401-1"/>
    </source>
</evidence>
<keyword evidence="14" id="KW-1185">Reference proteome</keyword>
<accession>A0A3L6S8J4</accession>
<sequence length="135" mass="15454">MAELMANPSVLKKAQLEIRHFMAGQARVHEAALSNNLGYLKAIIEETLRDLKYWENPDTFMPERFQVDHAFDYKGIDFEFTPFGTSRRICPGINFANANMEIALASLLYHFDWKLPVGVKPEKVDMTEVFGVTIN</sequence>
<dbReference type="STRING" id="4540.A0A3L6S8J4"/>
<evidence type="ECO:0000256" key="3">
    <source>
        <dbReference type="ARBA" id="ARBA00010617"/>
    </source>
</evidence>
<dbReference type="Gene3D" id="1.10.630.10">
    <property type="entry name" value="Cytochrome P450"/>
    <property type="match status" value="2"/>
</dbReference>
<evidence type="ECO:0000313" key="14">
    <source>
        <dbReference type="Proteomes" id="UP000275267"/>
    </source>
</evidence>
<evidence type="ECO:0000256" key="8">
    <source>
        <dbReference type="ARBA" id="ARBA00023002"/>
    </source>
</evidence>
<dbReference type="InterPro" id="IPR036396">
    <property type="entry name" value="Cyt_P450_sf"/>
</dbReference>
<dbReference type="GO" id="GO:0005506">
    <property type="term" value="F:iron ion binding"/>
    <property type="evidence" value="ECO:0007669"/>
    <property type="project" value="InterPro"/>
</dbReference>
<evidence type="ECO:0000313" key="13">
    <source>
        <dbReference type="EMBL" id="RLN16879.1"/>
    </source>
</evidence>
<evidence type="ECO:0000256" key="11">
    <source>
        <dbReference type="ARBA" id="ARBA00023136"/>
    </source>
</evidence>
<name>A0A3L6S8J4_PANMI</name>
<comment type="subcellular location">
    <subcellularLocation>
        <location evidence="2">Membrane</location>
        <topology evidence="2">Single-pass membrane protein</topology>
    </subcellularLocation>
</comment>
<comment type="caution">
    <text evidence="13">The sequence shown here is derived from an EMBL/GenBank/DDBJ whole genome shotgun (WGS) entry which is preliminary data.</text>
</comment>
<proteinExistence type="inferred from homology"/>
<evidence type="ECO:0000256" key="6">
    <source>
        <dbReference type="ARBA" id="ARBA00022723"/>
    </source>
</evidence>
<evidence type="ECO:0000256" key="5">
    <source>
        <dbReference type="ARBA" id="ARBA00022692"/>
    </source>
</evidence>
<evidence type="ECO:0000256" key="1">
    <source>
        <dbReference type="ARBA" id="ARBA00001971"/>
    </source>
</evidence>
<dbReference type="Proteomes" id="UP000275267">
    <property type="component" value="Unassembled WGS sequence"/>
</dbReference>
<keyword evidence="4 12" id="KW-0349">Heme</keyword>
<protein>
    <submittedName>
        <fullName evidence="13">Cytochrome P450 71D11</fullName>
    </submittedName>
</protein>
<evidence type="ECO:0000256" key="2">
    <source>
        <dbReference type="ARBA" id="ARBA00004167"/>
    </source>
</evidence>
<evidence type="ECO:0000256" key="10">
    <source>
        <dbReference type="ARBA" id="ARBA00023033"/>
    </source>
</evidence>
<gene>
    <name evidence="13" type="ORF">C2845_PM02G13270</name>
</gene>
<evidence type="ECO:0000256" key="9">
    <source>
        <dbReference type="ARBA" id="ARBA00023004"/>
    </source>
</evidence>